<dbReference type="Gene3D" id="1.10.357.10">
    <property type="entry name" value="Tetracycline Repressor, domain 2"/>
    <property type="match status" value="1"/>
</dbReference>
<evidence type="ECO:0000256" key="1">
    <source>
        <dbReference type="ARBA" id="ARBA00022491"/>
    </source>
</evidence>
<keyword evidence="8" id="KW-1185">Reference proteome</keyword>
<evidence type="ECO:0000256" key="4">
    <source>
        <dbReference type="ARBA" id="ARBA00023163"/>
    </source>
</evidence>
<dbReference type="GO" id="GO:0000976">
    <property type="term" value="F:transcription cis-regulatory region binding"/>
    <property type="evidence" value="ECO:0007669"/>
    <property type="project" value="TreeGrafter"/>
</dbReference>
<dbReference type="FunFam" id="1.10.10.60:FF:000141">
    <property type="entry name" value="TetR family transcriptional regulator"/>
    <property type="match status" value="1"/>
</dbReference>
<evidence type="ECO:0000256" key="3">
    <source>
        <dbReference type="ARBA" id="ARBA00023125"/>
    </source>
</evidence>
<dbReference type="SUPFAM" id="SSF48498">
    <property type="entry name" value="Tetracyclin repressor-like, C-terminal domain"/>
    <property type="match status" value="1"/>
</dbReference>
<sequence>MDRHTKKSEEILETARKLFFKSGYTSITMDDISKSLGMSKKTLYKYYKGKHELLLVVVENWKTRLSQSVQEIFTDPETPYAVKLRELLTLTGTSLADVSAVFMMDIQENVPEVWNDVTRYKREAAFLRFRRLIEEGQKKGLVLPTVNKDLVVALYASAINNLLDPVFWRVLPIDVQSGIPENPSEIFDQAVNVIYEGILSAEAKKEYEELKG</sequence>
<organism evidence="7 8">
    <name type="scientific">Fulvitalea axinellae</name>
    <dbReference type="NCBI Taxonomy" id="1182444"/>
    <lineage>
        <taxon>Bacteria</taxon>
        <taxon>Pseudomonadati</taxon>
        <taxon>Bacteroidota</taxon>
        <taxon>Cytophagia</taxon>
        <taxon>Cytophagales</taxon>
        <taxon>Persicobacteraceae</taxon>
        <taxon>Fulvitalea</taxon>
    </lineage>
</organism>
<dbReference type="InterPro" id="IPR009057">
    <property type="entry name" value="Homeodomain-like_sf"/>
</dbReference>
<dbReference type="InterPro" id="IPR050109">
    <property type="entry name" value="HTH-type_TetR-like_transc_reg"/>
</dbReference>
<dbReference type="PANTHER" id="PTHR30055">
    <property type="entry name" value="HTH-TYPE TRANSCRIPTIONAL REGULATOR RUTR"/>
    <property type="match status" value="1"/>
</dbReference>
<evidence type="ECO:0000313" key="7">
    <source>
        <dbReference type="EMBL" id="BDD10086.1"/>
    </source>
</evidence>
<name>A0AAU9CDA2_9BACT</name>
<dbReference type="Pfam" id="PF00440">
    <property type="entry name" value="TetR_N"/>
    <property type="match status" value="1"/>
</dbReference>
<dbReference type="Gene3D" id="1.10.10.60">
    <property type="entry name" value="Homeodomain-like"/>
    <property type="match status" value="1"/>
</dbReference>
<keyword evidence="2" id="KW-0805">Transcription regulation</keyword>
<evidence type="ECO:0000259" key="6">
    <source>
        <dbReference type="PROSITE" id="PS50977"/>
    </source>
</evidence>
<dbReference type="PRINTS" id="PR00455">
    <property type="entry name" value="HTHTETR"/>
</dbReference>
<proteinExistence type="predicted"/>
<dbReference type="PROSITE" id="PS50977">
    <property type="entry name" value="HTH_TETR_2"/>
    <property type="match status" value="1"/>
</dbReference>
<dbReference type="EMBL" id="AP025314">
    <property type="protein sequence ID" value="BDD10086.1"/>
    <property type="molecule type" value="Genomic_DNA"/>
</dbReference>
<dbReference type="InterPro" id="IPR001647">
    <property type="entry name" value="HTH_TetR"/>
</dbReference>
<feature type="domain" description="HTH tetR-type" evidence="6">
    <location>
        <begin position="5"/>
        <end position="65"/>
    </location>
</feature>
<gene>
    <name evidence="7" type="primary">acrR</name>
    <name evidence="7" type="ORF">FUAX_25180</name>
</gene>
<dbReference type="RefSeq" id="WP_338391664.1">
    <property type="nucleotide sequence ID" value="NZ_AP025314.1"/>
</dbReference>
<keyword evidence="3 5" id="KW-0238">DNA-binding</keyword>
<dbReference type="Proteomes" id="UP001348817">
    <property type="component" value="Chromosome"/>
</dbReference>
<evidence type="ECO:0000313" key="8">
    <source>
        <dbReference type="Proteomes" id="UP001348817"/>
    </source>
</evidence>
<dbReference type="KEGG" id="fax:FUAX_25180"/>
<dbReference type="GO" id="GO:0003700">
    <property type="term" value="F:DNA-binding transcription factor activity"/>
    <property type="evidence" value="ECO:0007669"/>
    <property type="project" value="TreeGrafter"/>
</dbReference>
<keyword evidence="4" id="KW-0804">Transcription</keyword>
<dbReference type="SUPFAM" id="SSF46689">
    <property type="entry name" value="Homeodomain-like"/>
    <property type="match status" value="1"/>
</dbReference>
<keyword evidence="1" id="KW-0678">Repressor</keyword>
<evidence type="ECO:0000256" key="5">
    <source>
        <dbReference type="PROSITE-ProRule" id="PRU00335"/>
    </source>
</evidence>
<dbReference type="InterPro" id="IPR036271">
    <property type="entry name" value="Tet_transcr_reg_TetR-rel_C_sf"/>
</dbReference>
<accession>A0AAU9CDA2</accession>
<dbReference type="AlphaFoldDB" id="A0AAU9CDA2"/>
<dbReference type="PANTHER" id="PTHR30055:SF175">
    <property type="entry name" value="HTH-TYPE TRANSCRIPTIONAL REPRESSOR KSTR2"/>
    <property type="match status" value="1"/>
</dbReference>
<feature type="DNA-binding region" description="H-T-H motif" evidence="5">
    <location>
        <begin position="28"/>
        <end position="47"/>
    </location>
</feature>
<protein>
    <submittedName>
        <fullName evidence="7">AcrR family transcriptional regulator</fullName>
    </submittedName>
</protein>
<evidence type="ECO:0000256" key="2">
    <source>
        <dbReference type="ARBA" id="ARBA00023015"/>
    </source>
</evidence>
<reference evidence="7 8" key="1">
    <citation type="submission" date="2021-12" db="EMBL/GenBank/DDBJ databases">
        <title>Genome sequencing of bacteria with rrn-lacking chromosome and rrn-plasmid.</title>
        <authorList>
            <person name="Anda M."/>
            <person name="Iwasaki W."/>
        </authorList>
    </citation>
    <scope>NUCLEOTIDE SEQUENCE [LARGE SCALE GENOMIC DNA]</scope>
    <source>
        <strain evidence="7 8">DSM 100852</strain>
    </source>
</reference>